<organism evidence="22 23">
    <name type="scientific">Nonlabens ulvanivorans</name>
    <name type="common">Persicivirga ulvanivorans</name>
    <dbReference type="NCBI Taxonomy" id="906888"/>
    <lineage>
        <taxon>Bacteria</taxon>
        <taxon>Pseudomonadati</taxon>
        <taxon>Bacteroidota</taxon>
        <taxon>Flavobacteriia</taxon>
        <taxon>Flavobacteriales</taxon>
        <taxon>Flavobacteriaceae</taxon>
        <taxon>Nonlabens</taxon>
    </lineage>
</organism>
<comment type="catalytic activity">
    <reaction evidence="2 18 19">
        <text>(6R)-NADPHX = (6S)-NADPHX</text>
        <dbReference type="Rhea" id="RHEA:32227"/>
        <dbReference type="ChEBI" id="CHEBI:64076"/>
        <dbReference type="ChEBI" id="CHEBI:64077"/>
        <dbReference type="EC" id="5.1.99.6"/>
    </reaction>
</comment>
<evidence type="ECO:0000313" key="22">
    <source>
        <dbReference type="EMBL" id="GAK77163.1"/>
    </source>
</evidence>
<dbReference type="InterPro" id="IPR036652">
    <property type="entry name" value="YjeF_N_dom_sf"/>
</dbReference>
<keyword evidence="5 18" id="KW-0479">Metal-binding</keyword>
<evidence type="ECO:0000256" key="7">
    <source>
        <dbReference type="ARBA" id="ARBA00022840"/>
    </source>
</evidence>
<dbReference type="EMBL" id="BBLG01000007">
    <property type="protein sequence ID" value="GAK77163.1"/>
    <property type="molecule type" value="Genomic_DNA"/>
</dbReference>
<dbReference type="PROSITE" id="PS51383">
    <property type="entry name" value="YJEF_C_3"/>
    <property type="match status" value="1"/>
</dbReference>
<feature type="binding site" evidence="18">
    <location>
        <position position="161"/>
    </location>
    <ligand>
        <name>(6S)-NADPHX</name>
        <dbReference type="ChEBI" id="CHEBI:64076"/>
    </ligand>
</feature>
<feature type="binding site" evidence="17">
    <location>
        <position position="378"/>
    </location>
    <ligand>
        <name>(6S)-NADPHX</name>
        <dbReference type="ChEBI" id="CHEBI:64076"/>
    </ligand>
</feature>
<comment type="similarity">
    <text evidence="17">Belongs to the NnrD/CARKD family.</text>
</comment>
<dbReference type="PIRSF" id="PIRSF017184">
    <property type="entry name" value="Nnr"/>
    <property type="match status" value="1"/>
</dbReference>
<comment type="catalytic activity">
    <reaction evidence="15 17 19">
        <text>(6S)-NADHX + ADP = AMP + phosphate + NADH + H(+)</text>
        <dbReference type="Rhea" id="RHEA:32223"/>
        <dbReference type="ChEBI" id="CHEBI:15378"/>
        <dbReference type="ChEBI" id="CHEBI:43474"/>
        <dbReference type="ChEBI" id="CHEBI:57945"/>
        <dbReference type="ChEBI" id="CHEBI:64074"/>
        <dbReference type="ChEBI" id="CHEBI:456215"/>
        <dbReference type="ChEBI" id="CHEBI:456216"/>
        <dbReference type="EC" id="4.2.1.136"/>
    </reaction>
</comment>
<comment type="caution">
    <text evidence="18">Lacks conserved residue(s) required for the propagation of feature annotation.</text>
</comment>
<evidence type="ECO:0000256" key="15">
    <source>
        <dbReference type="ARBA" id="ARBA00048238"/>
    </source>
</evidence>
<keyword evidence="6 17" id="KW-0547">Nucleotide-binding</keyword>
<comment type="cofactor">
    <cofactor evidence="17">
        <name>Mg(2+)</name>
        <dbReference type="ChEBI" id="CHEBI:18420"/>
    </cofactor>
</comment>
<comment type="similarity">
    <text evidence="18">Belongs to the NnrE/AIBP family.</text>
</comment>
<comment type="catalytic activity">
    <reaction evidence="16 17 19">
        <text>(6S)-NADPHX + ADP = AMP + phosphate + NADPH + H(+)</text>
        <dbReference type="Rhea" id="RHEA:32235"/>
        <dbReference type="ChEBI" id="CHEBI:15378"/>
        <dbReference type="ChEBI" id="CHEBI:43474"/>
        <dbReference type="ChEBI" id="CHEBI:57783"/>
        <dbReference type="ChEBI" id="CHEBI:64076"/>
        <dbReference type="ChEBI" id="CHEBI:456215"/>
        <dbReference type="ChEBI" id="CHEBI:456216"/>
        <dbReference type="EC" id="4.2.1.136"/>
    </reaction>
</comment>
<evidence type="ECO:0000256" key="12">
    <source>
        <dbReference type="ARBA" id="ARBA00023239"/>
    </source>
</evidence>
<evidence type="ECO:0000256" key="1">
    <source>
        <dbReference type="ARBA" id="ARBA00000013"/>
    </source>
</evidence>
<keyword evidence="8 17" id="KW-0521">NADP</keyword>
<evidence type="ECO:0000256" key="17">
    <source>
        <dbReference type="HAMAP-Rule" id="MF_01965"/>
    </source>
</evidence>
<evidence type="ECO:0000256" key="3">
    <source>
        <dbReference type="ARBA" id="ARBA00006001"/>
    </source>
</evidence>
<reference evidence="22 23" key="1">
    <citation type="journal article" date="2014" name="Genome Announc.">
        <title>Draft Genome Sequences of Marine Flavobacterium Nonlabens Strains NR17, NR24, NR27, NR32, NR33, and Ara13.</title>
        <authorList>
            <person name="Nakanishi M."/>
            <person name="Meirelles P."/>
            <person name="Suzuki R."/>
            <person name="Takatani N."/>
            <person name="Mino S."/>
            <person name="Suda W."/>
            <person name="Oshima K."/>
            <person name="Hattori M."/>
            <person name="Ohkuma M."/>
            <person name="Hosokawa M."/>
            <person name="Miyashita K."/>
            <person name="Thompson F.L."/>
            <person name="Niwa A."/>
            <person name="Sawabe T."/>
            <person name="Sawabe T."/>
        </authorList>
    </citation>
    <scope>NUCLEOTIDE SEQUENCE [LARGE SCALE GENOMIC DNA]</scope>
    <source>
        <strain evidence="23">JCM19296</strain>
    </source>
</reference>
<protein>
    <recommendedName>
        <fullName evidence="19">Bifunctional NAD(P)H-hydrate repair enzyme</fullName>
    </recommendedName>
    <alternativeName>
        <fullName evidence="19">Nicotinamide nucleotide repair protein</fullName>
    </alternativeName>
    <domain>
        <recommendedName>
            <fullName evidence="19">ADP-dependent (S)-NAD(P)H-hydrate dehydratase</fullName>
            <ecNumber evidence="19">4.2.1.136</ecNumber>
        </recommendedName>
        <alternativeName>
            <fullName evidence="19">ADP-dependent NAD(P)HX dehydratase</fullName>
        </alternativeName>
    </domain>
    <domain>
        <recommendedName>
            <fullName evidence="19">NAD(P)H-hydrate epimerase</fullName>
            <ecNumber evidence="19">5.1.99.6</ecNumber>
        </recommendedName>
    </domain>
</protein>
<feature type="binding site" evidence="17">
    <location>
        <position position="442"/>
    </location>
    <ligand>
        <name>(6S)-NADPHX</name>
        <dbReference type="ChEBI" id="CHEBI:64076"/>
    </ligand>
</feature>
<evidence type="ECO:0000256" key="5">
    <source>
        <dbReference type="ARBA" id="ARBA00022723"/>
    </source>
</evidence>
<dbReference type="AlphaFoldDB" id="A0A081DE17"/>
<comment type="subunit">
    <text evidence="17">Homotetramer.</text>
</comment>
<dbReference type="Gene3D" id="3.40.1190.20">
    <property type="match status" value="1"/>
</dbReference>
<feature type="domain" description="YjeF N-terminal" evidence="21">
    <location>
        <begin position="9"/>
        <end position="219"/>
    </location>
</feature>
<comment type="cofactor">
    <cofactor evidence="18 19">
        <name>K(+)</name>
        <dbReference type="ChEBI" id="CHEBI:29103"/>
    </cofactor>
    <text evidence="18 19">Binds 1 potassium ion per subunit.</text>
</comment>
<dbReference type="HAMAP" id="MF_01965">
    <property type="entry name" value="NADHX_dehydratase"/>
    <property type="match status" value="1"/>
</dbReference>
<dbReference type="InterPro" id="IPR004443">
    <property type="entry name" value="YjeF_N_dom"/>
</dbReference>
<evidence type="ECO:0000256" key="4">
    <source>
        <dbReference type="ARBA" id="ARBA00009524"/>
    </source>
</evidence>
<dbReference type="SUPFAM" id="SSF53613">
    <property type="entry name" value="Ribokinase-like"/>
    <property type="match status" value="1"/>
</dbReference>
<feature type="binding site" evidence="17">
    <location>
        <position position="264"/>
    </location>
    <ligand>
        <name>(6S)-NADPHX</name>
        <dbReference type="ChEBI" id="CHEBI:64076"/>
    </ligand>
</feature>
<dbReference type="Pfam" id="PF03853">
    <property type="entry name" value="YjeF_N"/>
    <property type="match status" value="1"/>
</dbReference>
<feature type="binding site" evidence="18">
    <location>
        <begin position="59"/>
        <end position="63"/>
    </location>
    <ligand>
        <name>(6S)-NADPHX</name>
        <dbReference type="ChEBI" id="CHEBI:64076"/>
    </ligand>
</feature>
<keyword evidence="13" id="KW-0511">Multifunctional enzyme</keyword>
<dbReference type="Gene3D" id="3.40.50.10260">
    <property type="entry name" value="YjeF N-terminal domain"/>
    <property type="match status" value="1"/>
</dbReference>
<dbReference type="InterPro" id="IPR029056">
    <property type="entry name" value="Ribokinase-like"/>
</dbReference>
<dbReference type="PANTHER" id="PTHR12592:SF0">
    <property type="entry name" value="ATP-DEPENDENT (S)-NAD(P)H-HYDRATE DEHYDRATASE"/>
    <property type="match status" value="1"/>
</dbReference>
<evidence type="ECO:0000256" key="6">
    <source>
        <dbReference type="ARBA" id="ARBA00022741"/>
    </source>
</evidence>
<evidence type="ECO:0000313" key="23">
    <source>
        <dbReference type="Proteomes" id="UP000028980"/>
    </source>
</evidence>
<evidence type="ECO:0000256" key="19">
    <source>
        <dbReference type="PIRNR" id="PIRNR017184"/>
    </source>
</evidence>
<proteinExistence type="inferred from homology"/>
<dbReference type="InterPro" id="IPR030677">
    <property type="entry name" value="Nnr"/>
</dbReference>
<dbReference type="EC" id="5.1.99.6" evidence="19"/>
<comment type="similarity">
    <text evidence="4 19">In the C-terminal section; belongs to the NnrD/CARKD family.</text>
</comment>
<dbReference type="PANTHER" id="PTHR12592">
    <property type="entry name" value="ATP-DEPENDENT (S)-NAD(P)H-HYDRATE DEHYDRATASE FAMILY MEMBER"/>
    <property type="match status" value="1"/>
</dbReference>
<dbReference type="CDD" id="cd01171">
    <property type="entry name" value="YXKO-related"/>
    <property type="match status" value="1"/>
</dbReference>
<comment type="function">
    <text evidence="14 19">Bifunctional enzyme that catalyzes the epimerization of the S- and R-forms of NAD(P)HX and the dehydration of the S-form of NAD(P)HX at the expense of ADP, which is converted to AMP. This allows the repair of both epimers of NAD(P)HX, a damaged form of NAD(P)H that is a result of enzymatic or heat-dependent hydration.</text>
</comment>
<feature type="binding site" evidence="18">
    <location>
        <position position="128"/>
    </location>
    <ligand>
        <name>K(+)</name>
        <dbReference type="ChEBI" id="CHEBI:29103"/>
    </ligand>
</feature>
<keyword evidence="12 17" id="KW-0456">Lyase</keyword>
<comment type="function">
    <text evidence="17">Catalyzes the dehydration of the S-form of NAD(P)HX at the expense of ADP, which is converted to AMP. Together with NAD(P)HX epimerase, which catalyzes the epimerization of the S- and R-forms, the enzyme allows the repair of both epimers of NAD(P)HX, a damaged form of NAD(P)H that is a result of enzymatic or heat-dependent hydration.</text>
</comment>
<evidence type="ECO:0000259" key="20">
    <source>
        <dbReference type="PROSITE" id="PS51383"/>
    </source>
</evidence>
<feature type="binding site" evidence="17">
    <location>
        <position position="327"/>
    </location>
    <ligand>
        <name>(6S)-NADPHX</name>
        <dbReference type="ChEBI" id="CHEBI:64076"/>
    </ligand>
</feature>
<evidence type="ECO:0000256" key="18">
    <source>
        <dbReference type="HAMAP-Rule" id="MF_01966"/>
    </source>
</evidence>
<dbReference type="GO" id="GO:0046496">
    <property type="term" value="P:nicotinamide nucleotide metabolic process"/>
    <property type="evidence" value="ECO:0007669"/>
    <property type="project" value="UniProtKB-UniRule"/>
</dbReference>
<dbReference type="GO" id="GO:0046872">
    <property type="term" value="F:metal ion binding"/>
    <property type="evidence" value="ECO:0007669"/>
    <property type="project" value="UniProtKB-UniRule"/>
</dbReference>
<dbReference type="SUPFAM" id="SSF64153">
    <property type="entry name" value="YjeF N-terminal domain-like"/>
    <property type="match status" value="1"/>
</dbReference>
<sequence>MKILSAQQLAEADQSTIDKNQISSNDLMGGHIAKLIFDKIHQRLQGSPVPIKIFCGIGKNGGDGLALARQMIQHGYHVTTYVTNCSKKRAPEFLYHYDKIKEVTKDWPILLSCKEDFPDLHPEDIIIDAIFGTGINRPIDGWMADLVHYLNKTPAFKLAIDMPSGLYANTPQDIATPIIQAQHTFSFETPKLSFFLSQTGKFTGTFEVVQIGLDPEYMMKAAPLAQIITPDAAKSMYKPRDKFSHKGDYGHVLTMAGSKGKVGAAVLSNSAALNMGAGKVTAYIPAHANVILQSSLPEIMTISSLGEDFITDFEHDIKDITLCVGPGLGTGDDVSSAFAKALSQQSLPVVIDADGLNILSDNSDYWKLIPKNSILTPHDGELEKLIGQWNDDYNRLEKAKKLSIDKDVIIVLKGAHTIVVSGKNLYINDTGNPGMATAGSGDVLSGIIAGLLAQKYDALTAAVFGVFLHGRAGDIASQTYAHEGLKASIISNFVGAAILDLFRPEPQQPQQQ</sequence>
<evidence type="ECO:0000259" key="21">
    <source>
        <dbReference type="PROSITE" id="PS51385"/>
    </source>
</evidence>
<evidence type="ECO:0000256" key="9">
    <source>
        <dbReference type="ARBA" id="ARBA00022958"/>
    </source>
</evidence>
<keyword evidence="10 17" id="KW-0520">NAD</keyword>
<keyword evidence="11 18" id="KW-0413">Isomerase</keyword>
<comment type="function">
    <text evidence="18">Catalyzes the epimerization of the S- and R-forms of NAD(P)HX, a damaged form of NAD(P)H that is a result of enzymatic or heat-dependent hydration. This is a prerequisite for the S-specific NAD(P)H-hydrate dehydratase to allow the repair of both epimers of NAD(P)HX.</text>
</comment>
<dbReference type="GO" id="GO:0052856">
    <property type="term" value="F:NAD(P)HX epimerase activity"/>
    <property type="evidence" value="ECO:0007669"/>
    <property type="project" value="UniProtKB-UniRule"/>
</dbReference>
<feature type="binding site" evidence="18">
    <location>
        <begin position="132"/>
        <end position="138"/>
    </location>
    <ligand>
        <name>(6S)-NADPHX</name>
        <dbReference type="ChEBI" id="CHEBI:64076"/>
    </ligand>
</feature>
<evidence type="ECO:0000256" key="2">
    <source>
        <dbReference type="ARBA" id="ARBA00000909"/>
    </source>
</evidence>
<evidence type="ECO:0000256" key="8">
    <source>
        <dbReference type="ARBA" id="ARBA00022857"/>
    </source>
</evidence>
<keyword evidence="7 17" id="KW-0067">ATP-binding</keyword>
<feature type="domain" description="YjeF C-terminal" evidence="20">
    <location>
        <begin position="229"/>
        <end position="501"/>
    </location>
</feature>
<feature type="binding site" evidence="17">
    <location>
        <position position="441"/>
    </location>
    <ligand>
        <name>AMP</name>
        <dbReference type="ChEBI" id="CHEBI:456215"/>
    </ligand>
</feature>
<evidence type="ECO:0000256" key="16">
    <source>
        <dbReference type="ARBA" id="ARBA00049209"/>
    </source>
</evidence>
<dbReference type="Pfam" id="PF01256">
    <property type="entry name" value="Carb_kinase"/>
    <property type="match status" value="1"/>
</dbReference>
<comment type="catalytic activity">
    <reaction evidence="1 18 19">
        <text>(6R)-NADHX = (6S)-NADHX</text>
        <dbReference type="Rhea" id="RHEA:32215"/>
        <dbReference type="ChEBI" id="CHEBI:64074"/>
        <dbReference type="ChEBI" id="CHEBI:64075"/>
        <dbReference type="EC" id="5.1.99.6"/>
    </reaction>
</comment>
<accession>A0A081DE17</accession>
<dbReference type="PROSITE" id="PS01050">
    <property type="entry name" value="YJEF_C_2"/>
    <property type="match status" value="1"/>
</dbReference>
<dbReference type="HAMAP" id="MF_01966">
    <property type="entry name" value="NADHX_epimerase"/>
    <property type="match status" value="1"/>
</dbReference>
<feature type="binding site" evidence="18">
    <location>
        <position position="60"/>
    </location>
    <ligand>
        <name>K(+)</name>
        <dbReference type="ChEBI" id="CHEBI:29103"/>
    </ligand>
</feature>
<evidence type="ECO:0000256" key="10">
    <source>
        <dbReference type="ARBA" id="ARBA00023027"/>
    </source>
</evidence>
<evidence type="ECO:0000256" key="11">
    <source>
        <dbReference type="ARBA" id="ARBA00023235"/>
    </source>
</evidence>
<evidence type="ECO:0000256" key="14">
    <source>
        <dbReference type="ARBA" id="ARBA00025153"/>
    </source>
</evidence>
<dbReference type="InterPro" id="IPR017953">
    <property type="entry name" value="Carbohydrate_kinase_pred_CS"/>
</dbReference>
<dbReference type="InterPro" id="IPR000631">
    <property type="entry name" value="CARKD"/>
</dbReference>
<evidence type="ECO:0000256" key="13">
    <source>
        <dbReference type="ARBA" id="ARBA00023268"/>
    </source>
</evidence>
<feature type="binding site" evidence="18">
    <location>
        <position position="164"/>
    </location>
    <ligand>
        <name>K(+)</name>
        <dbReference type="ChEBI" id="CHEBI:29103"/>
    </ligand>
</feature>
<dbReference type="EC" id="4.2.1.136" evidence="19"/>
<feature type="binding site" evidence="17">
    <location>
        <begin position="413"/>
        <end position="417"/>
    </location>
    <ligand>
        <name>AMP</name>
        <dbReference type="ChEBI" id="CHEBI:456215"/>
    </ligand>
</feature>
<name>A0A081DE17_NONUL</name>
<gene>
    <name evidence="18" type="primary">nnrE</name>
    <name evidence="17" type="synonym">nnrD</name>
    <name evidence="22" type="ORF">JCM19296_2768</name>
</gene>
<dbReference type="NCBIfam" id="TIGR00197">
    <property type="entry name" value="yjeF_nterm"/>
    <property type="match status" value="1"/>
</dbReference>
<keyword evidence="9 18" id="KW-0630">Potassium</keyword>
<dbReference type="GO" id="GO:0052855">
    <property type="term" value="F:ADP-dependent NAD(P)H-hydrate dehydratase activity"/>
    <property type="evidence" value="ECO:0007669"/>
    <property type="project" value="UniProtKB-UniRule"/>
</dbReference>
<comment type="caution">
    <text evidence="22">The sequence shown here is derived from an EMBL/GenBank/DDBJ whole genome shotgun (WGS) entry which is preliminary data.</text>
</comment>
<comment type="similarity">
    <text evidence="3 19">In the N-terminal section; belongs to the NnrE/AIBP family.</text>
</comment>
<dbReference type="NCBIfam" id="TIGR00196">
    <property type="entry name" value="yjeF_cterm"/>
    <property type="match status" value="1"/>
</dbReference>
<dbReference type="GO" id="GO:0110051">
    <property type="term" value="P:metabolite repair"/>
    <property type="evidence" value="ECO:0007669"/>
    <property type="project" value="TreeGrafter"/>
</dbReference>
<dbReference type="PROSITE" id="PS51385">
    <property type="entry name" value="YJEF_N"/>
    <property type="match status" value="1"/>
</dbReference>
<dbReference type="Proteomes" id="UP000028980">
    <property type="component" value="Unassembled WGS sequence"/>
</dbReference>
<dbReference type="GO" id="GO:0005524">
    <property type="term" value="F:ATP binding"/>
    <property type="evidence" value="ECO:0007669"/>
    <property type="project" value="UniProtKB-UniRule"/>
</dbReference>